<evidence type="ECO:0000313" key="3">
    <source>
        <dbReference type="Proteomes" id="UP000278983"/>
    </source>
</evidence>
<dbReference type="AlphaFoldDB" id="A0A3S0QTK4"/>
<name>A0A3S0QTK4_9BACT</name>
<protein>
    <submittedName>
        <fullName evidence="2">Uncharacterized protein</fullName>
    </submittedName>
</protein>
<accession>A0A3S0QTK4</accession>
<sequence length="230" mass="26187">MKKPIYYLLLLITLALSVEVAEAQPLTVKVSFKGNSPTIIDFVMSYSRAHSNNELFSDFANDVKEGTRNYVGTKIVSDVKNAYVSREVESGEDGSVSKIEMCYWNCANKKEKIFAVNVISLENGGFDESSITFYRYDKANGVMKKIPAPFDRKVKPVDFANPQKTRPERINYARNVRNEDANAWAPIFTLPRIGKDIEIRIADANQLRPSERQRLRYVWNGNGFTLTRVN</sequence>
<gene>
    <name evidence="2" type="ORF">EHV08_04625</name>
</gene>
<feature type="signal peptide" evidence="1">
    <location>
        <begin position="1"/>
        <end position="23"/>
    </location>
</feature>
<evidence type="ECO:0000313" key="2">
    <source>
        <dbReference type="EMBL" id="RUL59117.1"/>
    </source>
</evidence>
<comment type="caution">
    <text evidence="2">The sequence shown here is derived from an EMBL/GenBank/DDBJ whole genome shotgun (WGS) entry which is preliminary data.</text>
</comment>
<organism evidence="2 3">
    <name type="scientific">Prevotella koreensis</name>
    <dbReference type="NCBI Taxonomy" id="2490854"/>
    <lineage>
        <taxon>Bacteria</taxon>
        <taxon>Pseudomonadati</taxon>
        <taxon>Bacteroidota</taxon>
        <taxon>Bacteroidia</taxon>
        <taxon>Bacteroidales</taxon>
        <taxon>Prevotellaceae</taxon>
        <taxon>Prevotella</taxon>
    </lineage>
</organism>
<reference evidence="2 3" key="1">
    <citation type="submission" date="2018-12" db="EMBL/GenBank/DDBJ databases">
        <title>Genome sequencing of Prevotella sp. KCOM 3155 (= JS262).</title>
        <authorList>
            <person name="Kook J.-K."/>
            <person name="Park S.-N."/>
            <person name="Lim Y.K."/>
        </authorList>
    </citation>
    <scope>NUCLEOTIDE SEQUENCE [LARGE SCALE GENOMIC DNA]</scope>
    <source>
        <strain evidence="2 3">KCOM 3155</strain>
    </source>
</reference>
<keyword evidence="3" id="KW-1185">Reference proteome</keyword>
<dbReference type="Proteomes" id="UP000278983">
    <property type="component" value="Unassembled WGS sequence"/>
</dbReference>
<proteinExistence type="predicted"/>
<feature type="chain" id="PRO_5018735417" evidence="1">
    <location>
        <begin position="24"/>
        <end position="230"/>
    </location>
</feature>
<dbReference type="EMBL" id="RYYU01000001">
    <property type="protein sequence ID" value="RUL59117.1"/>
    <property type="molecule type" value="Genomic_DNA"/>
</dbReference>
<evidence type="ECO:0000256" key="1">
    <source>
        <dbReference type="SAM" id="SignalP"/>
    </source>
</evidence>
<keyword evidence="1" id="KW-0732">Signal</keyword>
<dbReference type="OrthoDB" id="1070423at2"/>
<dbReference type="RefSeq" id="WP_126678287.1">
    <property type="nucleotide sequence ID" value="NZ_RYYU01000001.1"/>
</dbReference>